<sequence length="191" mass="21360">MVNLLIGQQQSIEEWEKQTFIKQPPEKVMDAAGIKPGMIIGEVGAGRGRFTMHLARRVGTKGKILANDIDAEGLAYLRERCQRAGINNVKIILGEVDDPHFPEGALDMVFMVWTYHFFDQPITMLKKLLPTLKPGGTIVLVEPDPTRGPGGSDHGISPERMRRDVAQAGFEVVRIEDFLPEDLIFILKIRD</sequence>
<evidence type="ECO:0000313" key="3">
    <source>
        <dbReference type="EMBL" id="GAG35831.1"/>
    </source>
</evidence>
<accession>X0YG73</accession>
<dbReference type="CDD" id="cd02440">
    <property type="entry name" value="AdoMet_MTases"/>
    <property type="match status" value="1"/>
</dbReference>
<protein>
    <recommendedName>
        <fullName evidence="2">Methyltransferase domain-containing protein</fullName>
    </recommendedName>
</protein>
<dbReference type="SUPFAM" id="SSF53335">
    <property type="entry name" value="S-adenosyl-L-methionine-dependent methyltransferases"/>
    <property type="match status" value="1"/>
</dbReference>
<organism evidence="3">
    <name type="scientific">marine sediment metagenome</name>
    <dbReference type="NCBI Taxonomy" id="412755"/>
    <lineage>
        <taxon>unclassified sequences</taxon>
        <taxon>metagenomes</taxon>
        <taxon>ecological metagenomes</taxon>
    </lineage>
</organism>
<dbReference type="InterPro" id="IPR041698">
    <property type="entry name" value="Methyltransf_25"/>
</dbReference>
<dbReference type="Pfam" id="PF13649">
    <property type="entry name" value="Methyltransf_25"/>
    <property type="match status" value="1"/>
</dbReference>
<dbReference type="EMBL" id="BARS01044405">
    <property type="protein sequence ID" value="GAG35831.1"/>
    <property type="molecule type" value="Genomic_DNA"/>
</dbReference>
<dbReference type="AlphaFoldDB" id="X0YG73"/>
<evidence type="ECO:0000259" key="2">
    <source>
        <dbReference type="Pfam" id="PF13649"/>
    </source>
</evidence>
<proteinExistence type="predicted"/>
<feature type="domain" description="Methyltransferase" evidence="2">
    <location>
        <begin position="42"/>
        <end position="136"/>
    </location>
</feature>
<comment type="caution">
    <text evidence="3">The sequence shown here is derived from an EMBL/GenBank/DDBJ whole genome shotgun (WGS) entry which is preliminary data.</text>
</comment>
<evidence type="ECO:0000256" key="1">
    <source>
        <dbReference type="ARBA" id="ARBA00022679"/>
    </source>
</evidence>
<dbReference type="Gene3D" id="3.40.50.150">
    <property type="entry name" value="Vaccinia Virus protein VP39"/>
    <property type="match status" value="1"/>
</dbReference>
<reference evidence="3" key="1">
    <citation type="journal article" date="2014" name="Front. Microbiol.">
        <title>High frequency of phylogenetically diverse reductive dehalogenase-homologous genes in deep subseafloor sedimentary metagenomes.</title>
        <authorList>
            <person name="Kawai M."/>
            <person name="Futagami T."/>
            <person name="Toyoda A."/>
            <person name="Takaki Y."/>
            <person name="Nishi S."/>
            <person name="Hori S."/>
            <person name="Arai W."/>
            <person name="Tsubouchi T."/>
            <person name="Morono Y."/>
            <person name="Uchiyama I."/>
            <person name="Ito T."/>
            <person name="Fujiyama A."/>
            <person name="Inagaki F."/>
            <person name="Takami H."/>
        </authorList>
    </citation>
    <scope>NUCLEOTIDE SEQUENCE</scope>
    <source>
        <strain evidence="3">Expedition CK06-06</strain>
    </source>
</reference>
<dbReference type="GO" id="GO:0016740">
    <property type="term" value="F:transferase activity"/>
    <property type="evidence" value="ECO:0007669"/>
    <property type="project" value="UniProtKB-KW"/>
</dbReference>
<dbReference type="InterPro" id="IPR029063">
    <property type="entry name" value="SAM-dependent_MTases_sf"/>
</dbReference>
<name>X0YG73_9ZZZZ</name>
<gene>
    <name evidence="3" type="ORF">S01H1_67093</name>
</gene>
<dbReference type="PANTHER" id="PTHR43861">
    <property type="entry name" value="TRANS-ACONITATE 2-METHYLTRANSFERASE-RELATED"/>
    <property type="match status" value="1"/>
</dbReference>
<keyword evidence="1" id="KW-0808">Transferase</keyword>